<dbReference type="RefSeq" id="WP_197352748.1">
    <property type="nucleotide sequence ID" value="NZ_CP048882.1"/>
</dbReference>
<name>A0A7T1WTU4_9ACTN</name>
<accession>A0A7T1WTU4</accession>
<evidence type="ECO:0000313" key="2">
    <source>
        <dbReference type="EMBL" id="QPP08966.1"/>
    </source>
</evidence>
<keyword evidence="3" id="KW-1185">Reference proteome</keyword>
<reference evidence="3" key="1">
    <citation type="submission" date="2020-02" db="EMBL/GenBank/DDBJ databases">
        <title>Streptomyces sp. ASO4wet.</title>
        <authorList>
            <person name="Risdian C."/>
            <person name="Landwehr W."/>
            <person name="Schupp P."/>
            <person name="Wink J."/>
        </authorList>
    </citation>
    <scope>NUCLEOTIDE SEQUENCE [LARGE SCALE GENOMIC DNA]</scope>
    <source>
        <strain evidence="3">ASO4wet</strain>
    </source>
</reference>
<dbReference type="Proteomes" id="UP000595046">
    <property type="component" value="Chromosome"/>
</dbReference>
<protein>
    <submittedName>
        <fullName evidence="2">Uncharacterized protein</fullName>
    </submittedName>
</protein>
<organism evidence="2 3">
    <name type="scientific">Streptomyces bathyalis</name>
    <dbReference type="NCBI Taxonomy" id="2710756"/>
    <lineage>
        <taxon>Bacteria</taxon>
        <taxon>Bacillati</taxon>
        <taxon>Actinomycetota</taxon>
        <taxon>Actinomycetes</taxon>
        <taxon>Kitasatosporales</taxon>
        <taxon>Streptomycetaceae</taxon>
        <taxon>Streptomyces</taxon>
    </lineage>
</organism>
<dbReference type="AlphaFoldDB" id="A0A7T1WTU4"/>
<feature type="region of interest" description="Disordered" evidence="1">
    <location>
        <begin position="56"/>
        <end position="75"/>
    </location>
</feature>
<proteinExistence type="predicted"/>
<sequence length="75" mass="7892">MTDLREALAAHGITLPSITVELPAFAAEAQLPLMALGNCNVDPHAGWLLYSVPRGAGKHGRDVSRLAHRASPPSP</sequence>
<dbReference type="EMBL" id="CP048882">
    <property type="protein sequence ID" value="QPP08966.1"/>
    <property type="molecule type" value="Genomic_DNA"/>
</dbReference>
<evidence type="ECO:0000313" key="3">
    <source>
        <dbReference type="Proteomes" id="UP000595046"/>
    </source>
</evidence>
<gene>
    <name evidence="2" type="ORF">G4Z16_24015</name>
</gene>
<evidence type="ECO:0000256" key="1">
    <source>
        <dbReference type="SAM" id="MobiDB-lite"/>
    </source>
</evidence>
<dbReference type="KEGG" id="sbat:G4Z16_24015"/>